<keyword evidence="13" id="KW-1185">Reference proteome</keyword>
<dbReference type="NCBIfam" id="NF008967">
    <property type="entry name" value="PRK12313.1"/>
    <property type="match status" value="1"/>
</dbReference>
<comment type="similarity">
    <text evidence="4 10">Belongs to the glycosyl hydrolase 13 family. GlgB subfamily.</text>
</comment>
<evidence type="ECO:0000256" key="10">
    <source>
        <dbReference type="HAMAP-Rule" id="MF_00685"/>
    </source>
</evidence>
<dbReference type="Pfam" id="PF22019">
    <property type="entry name" value="GlgB_N"/>
    <property type="match status" value="1"/>
</dbReference>
<dbReference type="PIRSF" id="PIRSF000463">
    <property type="entry name" value="GlgB"/>
    <property type="match status" value="1"/>
</dbReference>
<dbReference type="InterPro" id="IPR004193">
    <property type="entry name" value="Glyco_hydro_13_N"/>
</dbReference>
<evidence type="ECO:0000256" key="4">
    <source>
        <dbReference type="ARBA" id="ARBA00009000"/>
    </source>
</evidence>
<dbReference type="CDD" id="cd11322">
    <property type="entry name" value="AmyAc_Glg_BE"/>
    <property type="match status" value="1"/>
</dbReference>
<dbReference type="Pfam" id="PF02922">
    <property type="entry name" value="CBM_48"/>
    <property type="match status" value="1"/>
</dbReference>
<keyword evidence="9 10" id="KW-0119">Carbohydrate metabolism</keyword>
<evidence type="ECO:0000256" key="3">
    <source>
        <dbReference type="ARBA" id="ARBA00004964"/>
    </source>
</evidence>
<evidence type="ECO:0000256" key="2">
    <source>
        <dbReference type="ARBA" id="ARBA00002953"/>
    </source>
</evidence>
<dbReference type="InterPro" id="IPR006407">
    <property type="entry name" value="GlgB"/>
</dbReference>
<gene>
    <name evidence="10 12" type="primary">glgB</name>
    <name evidence="12" type="ORF">KAK11_00805</name>
</gene>
<reference evidence="12 13" key="1">
    <citation type="submission" date="2021-04" db="EMBL/GenBank/DDBJ databases">
        <title>The genome sequence of type strain Ideonella paludis KCTC 32238.</title>
        <authorList>
            <person name="Liu Y."/>
        </authorList>
    </citation>
    <scope>NUCLEOTIDE SEQUENCE [LARGE SCALE GENOMIC DNA]</scope>
    <source>
        <strain evidence="12 13">KCTC 32238</strain>
    </source>
</reference>
<dbReference type="Proteomes" id="UP000672097">
    <property type="component" value="Unassembled WGS sequence"/>
</dbReference>
<dbReference type="InterPro" id="IPR044143">
    <property type="entry name" value="GlgB_N_E_set_prok"/>
</dbReference>
<dbReference type="InterPro" id="IPR014756">
    <property type="entry name" value="Ig_E-set"/>
</dbReference>
<dbReference type="SUPFAM" id="SSF51011">
    <property type="entry name" value="Glycosyl hydrolase domain"/>
    <property type="match status" value="1"/>
</dbReference>
<protein>
    <recommendedName>
        <fullName evidence="10">1,4-alpha-glucan branching enzyme GlgB</fullName>
        <ecNumber evidence="10">2.4.1.18</ecNumber>
    </recommendedName>
    <alternativeName>
        <fullName evidence="10">1,4-alpha-D-glucan:1,4-alpha-D-glucan 6-glucosyl-transferase</fullName>
    </alternativeName>
    <alternativeName>
        <fullName evidence="10">Alpha-(1-&gt;4)-glucan branching enzyme</fullName>
    </alternativeName>
    <alternativeName>
        <fullName evidence="10">Glycogen branching enzyme</fullName>
        <shortName evidence="10">BE</shortName>
    </alternativeName>
</protein>
<dbReference type="Pfam" id="PF00128">
    <property type="entry name" value="Alpha-amylase"/>
    <property type="match status" value="1"/>
</dbReference>
<dbReference type="Pfam" id="PF02806">
    <property type="entry name" value="Alpha-amylase_C"/>
    <property type="match status" value="1"/>
</dbReference>
<evidence type="ECO:0000256" key="5">
    <source>
        <dbReference type="ARBA" id="ARBA00022600"/>
    </source>
</evidence>
<dbReference type="HAMAP" id="MF_00685">
    <property type="entry name" value="GlgB"/>
    <property type="match status" value="1"/>
</dbReference>
<feature type="active site" description="Proton donor" evidence="10">
    <location>
        <position position="476"/>
    </location>
</feature>
<dbReference type="Gene3D" id="2.60.40.10">
    <property type="entry name" value="Immunoglobulins"/>
    <property type="match status" value="1"/>
</dbReference>
<dbReference type="NCBIfam" id="TIGR01515">
    <property type="entry name" value="branching_enzym"/>
    <property type="match status" value="1"/>
</dbReference>
<dbReference type="EC" id="2.4.1.18" evidence="10"/>
<dbReference type="SUPFAM" id="SSF51445">
    <property type="entry name" value="(Trans)glycosidases"/>
    <property type="match status" value="1"/>
</dbReference>
<comment type="function">
    <text evidence="2 10">Catalyzes the formation of the alpha-1,6-glucosidic linkages in glycogen by scission of a 1,4-alpha-linked oligosaccharide from growing alpha-1,4-glucan chains and the subsequent attachment of the oligosaccharide to the alpha-1,6 position.</text>
</comment>
<proteinExistence type="inferred from homology"/>
<evidence type="ECO:0000259" key="11">
    <source>
        <dbReference type="SMART" id="SM00642"/>
    </source>
</evidence>
<evidence type="ECO:0000256" key="6">
    <source>
        <dbReference type="ARBA" id="ARBA00022676"/>
    </source>
</evidence>
<feature type="active site" description="Nucleophile" evidence="10">
    <location>
        <position position="423"/>
    </location>
</feature>
<dbReference type="NCBIfam" id="NF003811">
    <property type="entry name" value="PRK05402.1"/>
    <property type="match status" value="1"/>
</dbReference>
<evidence type="ECO:0000256" key="1">
    <source>
        <dbReference type="ARBA" id="ARBA00000826"/>
    </source>
</evidence>
<dbReference type="CDD" id="cd02855">
    <property type="entry name" value="E_set_GBE_prok_N"/>
    <property type="match status" value="1"/>
</dbReference>
<dbReference type="EMBL" id="JAGQDG010000001">
    <property type="protein sequence ID" value="MBQ0933847.1"/>
    <property type="molecule type" value="Genomic_DNA"/>
</dbReference>
<dbReference type="InterPro" id="IPR054169">
    <property type="entry name" value="GlgB_N"/>
</dbReference>
<comment type="subunit">
    <text evidence="10">Monomer.</text>
</comment>
<comment type="catalytic activity">
    <reaction evidence="1 10">
        <text>Transfers a segment of a (1-&gt;4)-alpha-D-glucan chain to a primary hydroxy group in a similar glucan chain.</text>
        <dbReference type="EC" id="2.4.1.18"/>
    </reaction>
</comment>
<name>A0ABS5DRT3_9BURK</name>
<keyword evidence="7 10" id="KW-0808">Transferase</keyword>
<dbReference type="InterPro" id="IPR037439">
    <property type="entry name" value="Branching_enzy"/>
</dbReference>
<dbReference type="InterPro" id="IPR013780">
    <property type="entry name" value="Glyco_hydro_b"/>
</dbReference>
<dbReference type="Gene3D" id="3.20.20.80">
    <property type="entry name" value="Glycosidases"/>
    <property type="match status" value="1"/>
</dbReference>
<dbReference type="PANTHER" id="PTHR43651">
    <property type="entry name" value="1,4-ALPHA-GLUCAN-BRANCHING ENZYME"/>
    <property type="match status" value="1"/>
</dbReference>
<keyword evidence="5 10" id="KW-0321">Glycogen metabolism</keyword>
<evidence type="ECO:0000256" key="7">
    <source>
        <dbReference type="ARBA" id="ARBA00022679"/>
    </source>
</evidence>
<evidence type="ECO:0000256" key="9">
    <source>
        <dbReference type="ARBA" id="ARBA00023277"/>
    </source>
</evidence>
<evidence type="ECO:0000313" key="13">
    <source>
        <dbReference type="Proteomes" id="UP000672097"/>
    </source>
</evidence>
<dbReference type="RefSeq" id="WP_210805198.1">
    <property type="nucleotide sequence ID" value="NZ_JAGQDG010000001.1"/>
</dbReference>
<dbReference type="PANTHER" id="PTHR43651:SF3">
    <property type="entry name" value="1,4-ALPHA-GLUCAN-BRANCHING ENZYME"/>
    <property type="match status" value="1"/>
</dbReference>
<organism evidence="12 13">
    <name type="scientific">Ideonella paludis</name>
    <dbReference type="NCBI Taxonomy" id="1233411"/>
    <lineage>
        <taxon>Bacteria</taxon>
        <taxon>Pseudomonadati</taxon>
        <taxon>Pseudomonadota</taxon>
        <taxon>Betaproteobacteria</taxon>
        <taxon>Burkholderiales</taxon>
        <taxon>Sphaerotilaceae</taxon>
        <taxon>Ideonella</taxon>
    </lineage>
</organism>
<comment type="caution">
    <text evidence="12">The sequence shown here is derived from an EMBL/GenBank/DDBJ whole genome shotgun (WGS) entry which is preliminary data.</text>
</comment>
<dbReference type="InterPro" id="IPR006048">
    <property type="entry name" value="A-amylase/branching_C"/>
</dbReference>
<evidence type="ECO:0000313" key="12">
    <source>
        <dbReference type="EMBL" id="MBQ0933847.1"/>
    </source>
</evidence>
<dbReference type="Gene3D" id="2.60.40.1180">
    <property type="entry name" value="Golgi alpha-mannosidase II"/>
    <property type="match status" value="1"/>
</dbReference>
<comment type="pathway">
    <text evidence="3 10">Glycan biosynthesis; glycogen biosynthesis.</text>
</comment>
<dbReference type="GO" id="GO:0003844">
    <property type="term" value="F:1,4-alpha-glucan branching enzyme activity"/>
    <property type="evidence" value="ECO:0007669"/>
    <property type="project" value="UniProtKB-EC"/>
</dbReference>
<feature type="domain" description="Glycosyl hydrolase family 13 catalytic" evidence="11">
    <location>
        <begin position="266"/>
        <end position="609"/>
    </location>
</feature>
<dbReference type="SMART" id="SM00642">
    <property type="entry name" value="Aamy"/>
    <property type="match status" value="1"/>
</dbReference>
<keyword evidence="6 10" id="KW-0328">Glycosyltransferase</keyword>
<keyword evidence="8 10" id="KW-0320">Glycogen biosynthesis</keyword>
<accession>A0ABS5DRT3</accession>
<dbReference type="InterPro" id="IPR017853">
    <property type="entry name" value="GH"/>
</dbReference>
<dbReference type="SUPFAM" id="SSF81296">
    <property type="entry name" value="E set domains"/>
    <property type="match status" value="2"/>
</dbReference>
<dbReference type="InterPro" id="IPR006047">
    <property type="entry name" value="GH13_cat_dom"/>
</dbReference>
<dbReference type="InterPro" id="IPR013783">
    <property type="entry name" value="Ig-like_fold"/>
</dbReference>
<sequence length="748" mass="82849">MPALTADALNALIQARHPDPFAVLGLHADEQGALWVRTVQPGALGVEVLNAAGDKVLGTLQAVHPEGVFEAKLPKTRAKLSSAGHKPAYLLRITWPSASGPLTQTLPDPYAFGLLLDEADLIAWREGRLLRPWQMLGAHPMSLAPLHSEQAVDGVRFAVWAPHAQRVSVVGDFNGWDGRRHPMRRRVEAGVWEVFVPDAQVGQAYKFEIVSAQGHLLPLKADPFARAADLRPANASRIAPALTPPAPRWPQAAMRQRADAPISIYEVHVGSWRRTDAQGFFDWDRLAAELPGYAASLGFTHVELMPIAEHPYDPSWGYQCLGLFAPTARFGDAAGFARFVQACHAAELGVILDWVPAHFPTDAHGLAQFDGAPLFEYADPREGFHRDWNTAIYDFGRNEVRNFLCGNALYWLEVFGVDGLRVDAVASMLYRDYSRNAGEWVPNIYGGRENLEVISLLRHINGTLRALVPDAIVVAEESTAFPGVTAPPEHGLGFHFKWNMGWMNDTLAYIHEDPVYRRWHHDKMRFGLTYAFSEKYALPISHDEVVHGKGSLLGKMPGDTWQRFANVRAYLGFMWGHPGKKLLFMGQEFAQDTEWRSDEALPWPLLQQRTHKGVQHLVRDLNHLLRHTPALHQRDDSPQGFEWLVVDDDAQSVYVWLRRDAQGQPLMVVCNFTPVPRVGYRIGVPGPDEGGASAWVEVLNTDASLYGGSDTGNASAPQVVQALPSHGRSASLVLTLPPLATLFLHPAA</sequence>
<evidence type="ECO:0000256" key="8">
    <source>
        <dbReference type="ARBA" id="ARBA00023056"/>
    </source>
</evidence>